<keyword evidence="10" id="KW-0677">Repeat</keyword>
<evidence type="ECO:0000256" key="18">
    <source>
        <dbReference type="ARBA" id="ARBA00056753"/>
    </source>
</evidence>
<proteinExistence type="predicted"/>
<dbReference type="FunFam" id="1.20.5.170:FF:000094">
    <property type="entry name" value="Beaded filament structural protein 1"/>
    <property type="match status" value="1"/>
</dbReference>
<keyword evidence="14" id="KW-0472">Membrane</keyword>
<keyword evidence="9" id="KW-0519">Myristate</keyword>
<dbReference type="STRING" id="9925.ENSCHIP00000031234"/>
<dbReference type="Gene3D" id="1.20.5.170">
    <property type="match status" value="1"/>
</dbReference>
<evidence type="ECO:0000256" key="9">
    <source>
        <dbReference type="ARBA" id="ARBA00022707"/>
    </source>
</evidence>
<evidence type="ECO:0000256" key="10">
    <source>
        <dbReference type="ARBA" id="ARBA00022737"/>
    </source>
</evidence>
<reference evidence="23" key="3">
    <citation type="submission" date="2025-09" db="UniProtKB">
        <authorList>
            <consortium name="Ensembl"/>
        </authorList>
    </citation>
    <scope>IDENTIFICATION</scope>
</reference>
<keyword evidence="24" id="KW-1185">Reference proteome</keyword>
<evidence type="ECO:0000256" key="11">
    <source>
        <dbReference type="ARBA" id="ARBA00022754"/>
    </source>
</evidence>
<keyword evidence="15" id="KW-0206">Cytoskeleton</keyword>
<dbReference type="RefSeq" id="XP_013824078.2">
    <property type="nucleotide sequence ID" value="XM_013968624.2"/>
</dbReference>
<keyword evidence="13 20" id="KW-0175">Coiled coil</keyword>
<keyword evidence="12" id="KW-0007">Acetylation</keyword>
<comment type="subcellular location">
    <subcellularLocation>
        <location evidence="2">Cell membrane</location>
        <topology evidence="2">Peripheral membrane protein</topology>
        <orientation evidence="2">Cytoplasmic side</orientation>
    </subcellularLocation>
    <subcellularLocation>
        <location evidence="3">Cytoplasm</location>
        <location evidence="3">Cell cortex</location>
    </subcellularLocation>
    <subcellularLocation>
        <location evidence="1">Cytoplasm</location>
        <location evidence="1">Cytoskeleton</location>
    </subcellularLocation>
</comment>
<dbReference type="SMART" id="SM01391">
    <property type="entry name" value="Filament"/>
    <property type="match status" value="1"/>
</dbReference>
<evidence type="ECO:0000256" key="17">
    <source>
        <dbReference type="ARBA" id="ARBA00031415"/>
    </source>
</evidence>
<evidence type="ECO:0000256" key="8">
    <source>
        <dbReference type="ARBA" id="ARBA00022613"/>
    </source>
</evidence>
<evidence type="ECO:0000256" key="7">
    <source>
        <dbReference type="ARBA" id="ARBA00022553"/>
    </source>
</evidence>
<dbReference type="GO" id="GO:0005212">
    <property type="term" value="F:structural constituent of eye lens"/>
    <property type="evidence" value="ECO:0007669"/>
    <property type="project" value="UniProtKB-KW"/>
</dbReference>
<dbReference type="PANTHER" id="PTHR14069">
    <property type="entry name" value="FILENSIN"/>
    <property type="match status" value="1"/>
</dbReference>
<reference evidence="23" key="2">
    <citation type="submission" date="2025-08" db="UniProtKB">
        <authorList>
            <consortium name="Ensembl"/>
        </authorList>
    </citation>
    <scope>IDENTIFICATION</scope>
</reference>
<evidence type="ECO:0000256" key="16">
    <source>
        <dbReference type="ARBA" id="ARBA00023288"/>
    </source>
</evidence>
<evidence type="ECO:0000313" key="24">
    <source>
        <dbReference type="Proteomes" id="UP000291000"/>
    </source>
</evidence>
<name>A0A452G3W4_CAPHI</name>
<evidence type="ECO:0000256" key="21">
    <source>
        <dbReference type="SAM" id="MobiDB-lite"/>
    </source>
</evidence>
<dbReference type="InterPro" id="IPR039008">
    <property type="entry name" value="IF_rod_dom"/>
</dbReference>
<evidence type="ECO:0000256" key="3">
    <source>
        <dbReference type="ARBA" id="ARBA00004544"/>
    </source>
</evidence>
<feature type="region of interest" description="Disordered" evidence="21">
    <location>
        <begin position="406"/>
        <end position="464"/>
    </location>
</feature>
<feature type="region of interest" description="Disordered" evidence="21">
    <location>
        <begin position="493"/>
        <end position="685"/>
    </location>
</feature>
<evidence type="ECO:0000259" key="22">
    <source>
        <dbReference type="PROSITE" id="PS51842"/>
    </source>
</evidence>
<dbReference type="InterPro" id="IPR042358">
    <property type="entry name" value="BFSP1"/>
</dbReference>
<dbReference type="AlphaFoldDB" id="A0A452G3W4"/>
<keyword evidence="5" id="KW-1003">Cell membrane</keyword>
<dbReference type="GO" id="GO:0005938">
    <property type="term" value="C:cell cortex"/>
    <property type="evidence" value="ECO:0007669"/>
    <property type="project" value="UniProtKB-SubCell"/>
</dbReference>
<evidence type="ECO:0000256" key="6">
    <source>
        <dbReference type="ARBA" id="ARBA00022490"/>
    </source>
</evidence>
<dbReference type="Ensembl" id="ENSCHIT00000039106.1">
    <property type="protein sequence ID" value="ENSCHIP00000031234.1"/>
    <property type="gene ID" value="ENSCHIG00000025675.1"/>
</dbReference>
<evidence type="ECO:0000256" key="2">
    <source>
        <dbReference type="ARBA" id="ARBA00004413"/>
    </source>
</evidence>
<keyword evidence="16" id="KW-0449">Lipoprotein</keyword>
<dbReference type="PROSITE" id="PS51842">
    <property type="entry name" value="IF_ROD_2"/>
    <property type="match status" value="1"/>
</dbReference>
<dbReference type="CTD" id="631"/>
<dbReference type="GeneID" id="102187503"/>
<keyword evidence="8" id="KW-0273">Eye lens protein</keyword>
<sequence>MYRRSYVFQTRKEQYERAEEAQRAAEPDRLAEGRAAAPNLAALQGLGERVAAHVQRARALEQRHAVLRRQLDAFQRLDELAGPEDALARHVEGNRQRARDLAAERARLERQGAEAQRALDEFRSKYENECECQLLLKEMLERLNKEADEALLRNLRLQIEAQFLQDDISAAKDRYKKNLLEIQTYVTILQQIIQTTPQAAAITSGMREEKLLTEREAAALQCQLEDGREMVCLLQAQRTELQAQTAALEQAIRDAHECYDDEIQLYNEQIDTLRKEIEEAERSLERSSYDCRQLVVAQQTLRNELDRYHRIIENEGNRLSSAFIETPVTLYTASHGASLSPRHGGKDLTRAVQDITAAKPRLKGLPKNLPRKKEMVAKDRADEILEETPLRGPEDMKPGRVVLKEEGESKLEPGDEEASPPTQEGAPEDVPDGGKISKAFEKLGKMIKEKVKGPKEPEPPADLYTKGRYVMVSGDASFVDPGFCVFSVPAKGGVVVSKGDDSVPPDSGVEPSPQQPEPPLGDGQGPPQEKEDGVKEGGGPPEGKGDGVKEEGGPPEGKEDGLKKEEEPPEGKGDDLKEEGGPPEEKGDGQKEEGEPQQGKEDGRPPTPHPADKGDEKNAKELKGLQGKQDDQKEEEGARGPCPMVAPGPEGPSTPRSQGPQVTVGGSEGHGTRSGSRPARSPPRKLAYEKVEVMESIEKFSTESIQTYEETAVIVETTIEKTKANKKKLGEKGSSSA</sequence>
<evidence type="ECO:0000313" key="23">
    <source>
        <dbReference type="Ensembl" id="ENSCHIP00000031234.1"/>
    </source>
</evidence>
<dbReference type="GO" id="GO:0048469">
    <property type="term" value="P:cell maturation"/>
    <property type="evidence" value="ECO:0007669"/>
    <property type="project" value="Ensembl"/>
</dbReference>
<dbReference type="GO" id="GO:0045109">
    <property type="term" value="P:intermediate filament organization"/>
    <property type="evidence" value="ECO:0007669"/>
    <property type="project" value="Ensembl"/>
</dbReference>
<dbReference type="EMBL" id="LWLT01000014">
    <property type="status" value="NOT_ANNOTATED_CDS"/>
    <property type="molecule type" value="Genomic_DNA"/>
</dbReference>
<organism evidence="23 24">
    <name type="scientific">Capra hircus</name>
    <name type="common">Goat</name>
    <dbReference type="NCBI Taxonomy" id="9925"/>
    <lineage>
        <taxon>Eukaryota</taxon>
        <taxon>Metazoa</taxon>
        <taxon>Chordata</taxon>
        <taxon>Craniata</taxon>
        <taxon>Vertebrata</taxon>
        <taxon>Euteleostomi</taxon>
        <taxon>Mammalia</taxon>
        <taxon>Eutheria</taxon>
        <taxon>Laurasiatheria</taxon>
        <taxon>Artiodactyla</taxon>
        <taxon>Ruminantia</taxon>
        <taxon>Pecora</taxon>
        <taxon>Bovidae</taxon>
        <taxon>Caprinae</taxon>
        <taxon>Capra</taxon>
    </lineage>
</organism>
<dbReference type="Bgee" id="ENSCHIG00000025675">
    <property type="expression patterns" value="Expressed in adrenal gland and 8 other cell types or tissues"/>
</dbReference>
<gene>
    <name evidence="23" type="primary">BFSP1</name>
</gene>
<comment type="subunit">
    <text evidence="19">Part of a complex required for lens intermediate filament formation composed of BFSP1, BFSP2 and CRYAA. Identified in a complex that contains VIM, EZR, AHNAK, BFSP1, BFSP2, ANK2, PLEC, PRX and spectrin. Found in a complex composed of PPL (via C-terminal linker domain), BFSP1 and BFSP2 in the retinal lens. Within the complex interacts with BFSP2. Interacts (via C-terminus) with MIP (via C-terminus) in aged lens fiber cells.</text>
</comment>
<feature type="compositionally biased region" description="Basic and acidic residues" evidence="21">
    <location>
        <begin position="543"/>
        <end position="638"/>
    </location>
</feature>
<protein>
    <recommendedName>
        <fullName evidence="4">Filensin</fullName>
    </recommendedName>
    <alternativeName>
        <fullName evidence="17">Beaded filament structural protein 1</fullName>
    </alternativeName>
</protein>
<keyword evidence="7" id="KW-0597">Phosphoprotein</keyword>
<comment type="function">
    <text evidence="18">Required for the correct formation of lens intermediate filaments as part of a complex composed of BFSP1, BFSP2 and CRYAA. Involved in altering the calcium regulation of MIP water permeability.</text>
</comment>
<keyword evidence="11" id="KW-0403">Intermediate filament</keyword>
<dbReference type="OMA" id="IQTTPRV"/>
<accession>A0A452G3W4</accession>
<reference evidence="23 24" key="1">
    <citation type="submission" date="2016-04" db="EMBL/GenBank/DDBJ databases">
        <title>Polished mammalian reference genomes with single-molecule sequencing and chromosome conformation capture applied to the Capra hircus genome.</title>
        <authorList>
            <person name="Bickhart D.M."/>
            <person name="Koren S."/>
            <person name="Rosen B."/>
            <person name="Hastie A."/>
            <person name="Liachko I."/>
            <person name="Sullivan S.T."/>
            <person name="Burton J."/>
            <person name="Sayre B.L."/>
            <person name="Huson H.J."/>
            <person name="Lee J."/>
            <person name="Lam E."/>
            <person name="Kelley C.M."/>
            <person name="Hutchison J.L."/>
            <person name="Zhou Y."/>
            <person name="Sun J."/>
            <person name="Crisa A."/>
            <person name="Schwartz J.C."/>
            <person name="Hammond J.A."/>
            <person name="Schroeder S.G."/>
            <person name="Liu G.E."/>
            <person name="Dunham M."/>
            <person name="Shendure J."/>
            <person name="Sonstegard T.S."/>
            <person name="Phillippy A.M."/>
            <person name="Van Tassell C.P."/>
            <person name="Smith T.P."/>
        </authorList>
    </citation>
    <scope>NUCLEOTIDE SEQUENCE [LARGE SCALE GENOMIC DNA]</scope>
</reference>
<evidence type="ECO:0000256" key="20">
    <source>
        <dbReference type="SAM" id="Coils"/>
    </source>
</evidence>
<dbReference type="Proteomes" id="UP000291000">
    <property type="component" value="Chromosome 13"/>
</dbReference>
<feature type="coiled-coil region" evidence="20">
    <location>
        <begin position="43"/>
        <end position="174"/>
    </location>
</feature>
<dbReference type="PANTHER" id="PTHR14069:SF0">
    <property type="entry name" value="FILENSIN"/>
    <property type="match status" value="1"/>
</dbReference>
<evidence type="ECO:0000256" key="12">
    <source>
        <dbReference type="ARBA" id="ARBA00022990"/>
    </source>
</evidence>
<dbReference type="GO" id="GO:0005886">
    <property type="term" value="C:plasma membrane"/>
    <property type="evidence" value="ECO:0007669"/>
    <property type="project" value="UniProtKB-SubCell"/>
</dbReference>
<dbReference type="GO" id="GO:0070307">
    <property type="term" value="P:lens fiber cell development"/>
    <property type="evidence" value="ECO:0007669"/>
    <property type="project" value="Ensembl"/>
</dbReference>
<keyword evidence="6" id="KW-0963">Cytoplasm</keyword>
<dbReference type="GeneTree" id="ENSGT00390000016976"/>
<dbReference type="Gene3D" id="1.20.5.1160">
    <property type="entry name" value="Vasodilator-stimulated phosphoprotein"/>
    <property type="match status" value="1"/>
</dbReference>
<dbReference type="FunFam" id="1.20.5.1160:FF:000009">
    <property type="entry name" value="filensin isoform X2"/>
    <property type="match status" value="1"/>
</dbReference>
<evidence type="ECO:0000256" key="1">
    <source>
        <dbReference type="ARBA" id="ARBA00004245"/>
    </source>
</evidence>
<dbReference type="SUPFAM" id="SSF64593">
    <property type="entry name" value="Intermediate filament protein, coiled coil region"/>
    <property type="match status" value="1"/>
</dbReference>
<dbReference type="GO" id="GO:0005882">
    <property type="term" value="C:intermediate filament"/>
    <property type="evidence" value="ECO:0007669"/>
    <property type="project" value="UniProtKB-KW"/>
</dbReference>
<dbReference type="Pfam" id="PF00038">
    <property type="entry name" value="Filament"/>
    <property type="match status" value="1"/>
</dbReference>
<evidence type="ECO:0000256" key="14">
    <source>
        <dbReference type="ARBA" id="ARBA00023136"/>
    </source>
</evidence>
<evidence type="ECO:0000256" key="5">
    <source>
        <dbReference type="ARBA" id="ARBA00022475"/>
    </source>
</evidence>
<feature type="domain" description="IF rod" evidence="22">
    <location>
        <begin position="39"/>
        <end position="319"/>
    </location>
</feature>
<feature type="compositionally biased region" description="Low complexity" evidence="21">
    <location>
        <begin position="493"/>
        <end position="508"/>
    </location>
</feature>
<feature type="coiled-coil region" evidence="20">
    <location>
        <begin position="234"/>
        <end position="290"/>
    </location>
</feature>
<evidence type="ECO:0000256" key="13">
    <source>
        <dbReference type="ARBA" id="ARBA00023054"/>
    </source>
</evidence>
<evidence type="ECO:0000256" key="4">
    <source>
        <dbReference type="ARBA" id="ARBA00019025"/>
    </source>
</evidence>
<feature type="compositionally biased region" description="Basic and acidic residues" evidence="21">
    <location>
        <begin position="438"/>
        <end position="458"/>
    </location>
</feature>
<dbReference type="OrthoDB" id="9942423at2759"/>
<evidence type="ECO:0000256" key="19">
    <source>
        <dbReference type="ARBA" id="ARBA00064349"/>
    </source>
</evidence>
<dbReference type="KEGG" id="chx:102187503"/>
<evidence type="ECO:0000256" key="15">
    <source>
        <dbReference type="ARBA" id="ARBA00023212"/>
    </source>
</evidence>